<dbReference type="RefSeq" id="WP_243479290.1">
    <property type="nucleotide sequence ID" value="NZ_CP063982.1"/>
</dbReference>
<organism evidence="3 4">
    <name type="scientific">Orrella daihaiensis</name>
    <dbReference type="NCBI Taxonomy" id="2782176"/>
    <lineage>
        <taxon>Bacteria</taxon>
        <taxon>Pseudomonadati</taxon>
        <taxon>Pseudomonadota</taxon>
        <taxon>Betaproteobacteria</taxon>
        <taxon>Burkholderiales</taxon>
        <taxon>Alcaligenaceae</taxon>
        <taxon>Orrella</taxon>
    </lineage>
</organism>
<feature type="transmembrane region" description="Helical" evidence="1">
    <location>
        <begin position="48"/>
        <end position="70"/>
    </location>
</feature>
<keyword evidence="1" id="KW-0472">Membrane</keyword>
<keyword evidence="4" id="KW-1185">Reference proteome</keyword>
<dbReference type="Proteomes" id="UP000831607">
    <property type="component" value="Chromosome"/>
</dbReference>
<keyword evidence="1" id="KW-1133">Transmembrane helix</keyword>
<accession>A0ABY4AKR4</accession>
<keyword evidence="1" id="KW-0812">Transmembrane</keyword>
<feature type="transmembrane region" description="Helical" evidence="1">
    <location>
        <begin position="90"/>
        <end position="111"/>
    </location>
</feature>
<name>A0ABY4AKR4_9BURK</name>
<evidence type="ECO:0000259" key="2">
    <source>
        <dbReference type="Pfam" id="PF05425"/>
    </source>
</evidence>
<proteinExistence type="predicted"/>
<dbReference type="EMBL" id="CP063982">
    <property type="protein sequence ID" value="UOD50878.1"/>
    <property type="molecule type" value="Genomic_DNA"/>
</dbReference>
<dbReference type="InterPro" id="IPR008457">
    <property type="entry name" value="Cu-R_CopD_dom"/>
</dbReference>
<evidence type="ECO:0000256" key="1">
    <source>
        <dbReference type="SAM" id="Phobius"/>
    </source>
</evidence>
<feature type="transmembrane region" description="Helical" evidence="1">
    <location>
        <begin position="132"/>
        <end position="154"/>
    </location>
</feature>
<dbReference type="Pfam" id="PF05425">
    <property type="entry name" value="CopD"/>
    <property type="match status" value="1"/>
</dbReference>
<reference evidence="3 4" key="1">
    <citation type="submission" date="2020-11" db="EMBL/GenBank/DDBJ databases">
        <title>Algicoccus daihaiensis sp.nov., isolated from Daihai Lake in Inner Mongolia.</title>
        <authorList>
            <person name="Kai J."/>
        </authorList>
    </citation>
    <scope>NUCLEOTIDE SEQUENCE [LARGE SCALE GENOMIC DNA]</scope>
    <source>
        <strain evidence="4">f23</strain>
    </source>
</reference>
<evidence type="ECO:0000313" key="4">
    <source>
        <dbReference type="Proteomes" id="UP000831607"/>
    </source>
</evidence>
<feature type="transmembrane region" description="Helical" evidence="1">
    <location>
        <begin position="6"/>
        <end position="28"/>
    </location>
</feature>
<gene>
    <name evidence="3" type="ORF">DHf2319_02850</name>
</gene>
<evidence type="ECO:0000313" key="3">
    <source>
        <dbReference type="EMBL" id="UOD50878.1"/>
    </source>
</evidence>
<sequence>MLYDILKTVHVLSIILWVGGMMFAHWFLRPAALQLDAEPRLRLMQDALGRFFKVVLIASLLVLITGYWMMGRIAKETVQAGLSFQMPISWWIMAVLGTLMVAIFMHIRFALFKRLRDAVQFATWDKAGTALGSIRTWVSVNLGLGILIVVVTLLGL</sequence>
<feature type="domain" description="Copper resistance protein D" evidence="2">
    <location>
        <begin position="47"/>
        <end position="152"/>
    </location>
</feature>
<protein>
    <submittedName>
        <fullName evidence="3">CopD family protein</fullName>
    </submittedName>
</protein>